<name>E0UPE9_SULAO</name>
<dbReference type="RefSeq" id="WP_013327432.1">
    <property type="nucleotide sequence ID" value="NC_014506.1"/>
</dbReference>
<feature type="transmembrane region" description="Helical" evidence="1">
    <location>
        <begin position="245"/>
        <end position="262"/>
    </location>
</feature>
<dbReference type="STRING" id="563040.Saut_1632"/>
<dbReference type="KEGG" id="sua:Saut_1632"/>
<accession>E0UPE9</accession>
<dbReference type="eggNOG" id="ENOG5030HQY">
    <property type="taxonomic scope" value="Bacteria"/>
</dbReference>
<protein>
    <recommendedName>
        <fullName evidence="4">Periplasmic protein</fullName>
    </recommendedName>
</protein>
<keyword evidence="1" id="KW-1133">Transmembrane helix</keyword>
<dbReference type="OrthoDB" id="5372311at2"/>
<keyword evidence="3" id="KW-1185">Reference proteome</keyword>
<evidence type="ECO:0008006" key="4">
    <source>
        <dbReference type="Google" id="ProtNLM"/>
    </source>
</evidence>
<sequence length="348" mass="40411">MIRTLLLTLIFISSLFANKVIYLSYDEIPQRVIKGEIFPVTYKTLSTVKKFDDVLYEFSNQKGLKILDEAPQRVQKGKYYYDTFHMQATQNRARLPDVEAFLMAPHDYESTILKGSKLNVITLNPSKNFSNIIANNFSIKEYKTTVYDNIHNIVIFVASTQNCDIEKMHFNDVYKQGIESESGTYSDAKITYFLVIDKTIENFSFSYFNLLKNDYTQVTIPIIVNDDSVTTQSDLRPRDQSHDTIKMYIAAAFAFIGFILILIRRRYLYLVLIIIPLIYIIYLAIPQEKICIKEGAQIYLLPVENSTIFETTQTQYHLTKEGQVQNFIKVKLTNNKIGWVKHEDTCSY</sequence>
<dbReference type="EMBL" id="CP002205">
    <property type="protein sequence ID" value="ADN09679.1"/>
    <property type="molecule type" value="Genomic_DNA"/>
</dbReference>
<feature type="transmembrane region" description="Helical" evidence="1">
    <location>
        <begin position="267"/>
        <end position="285"/>
    </location>
</feature>
<reference evidence="3" key="1">
    <citation type="journal article" date="2010" name="Stand. Genomic Sci.">
        <title>Complete genome sequence of Sulfurimonas autotrophica type strain (OK10).</title>
        <authorList>
            <person name="Sikorski J."/>
            <person name="Munk C."/>
            <person name="Lapidus A."/>
            <person name="Djao O."/>
            <person name="Lucas S."/>
            <person name="Glavina Del Rio T."/>
            <person name="Nolan M."/>
            <person name="Tice H."/>
            <person name="Han C."/>
            <person name="Cheng J."/>
            <person name="Tapia R."/>
            <person name="Goodwin L."/>
            <person name="Pitluck S."/>
            <person name="Liolios K."/>
            <person name="Ivanova N."/>
            <person name="Mavromatis K."/>
            <person name="Mikhailova N."/>
            <person name="Pati A."/>
            <person name="Sims D."/>
            <person name="Meincke L."/>
            <person name="Brettin T."/>
            <person name="Detter J."/>
            <person name="Chen A."/>
            <person name="Palaniappan K."/>
            <person name="Land M."/>
            <person name="Hauser L."/>
            <person name="Chang Y."/>
            <person name="Jeffries C."/>
            <person name="Rohde M."/>
            <person name="Lang E."/>
            <person name="Spring S."/>
            <person name="Goker M."/>
            <person name="Woyke T."/>
            <person name="Bristow J."/>
            <person name="Eisen J."/>
            <person name="Markowitz V."/>
            <person name="Hugenholtz P."/>
            <person name="Kyrpides N."/>
            <person name="Klenk H."/>
        </authorList>
    </citation>
    <scope>NUCLEOTIDE SEQUENCE [LARGE SCALE GENOMIC DNA]</scope>
    <source>
        <strain evidence="3">ATCC BAA-671 / DSM 16294 / JCM 11897 / OK10</strain>
    </source>
</reference>
<organism evidence="2 3">
    <name type="scientific">Sulfurimonas autotrophica (strain ATCC BAA-671 / DSM 16294 / JCM 11897 / OK10)</name>
    <dbReference type="NCBI Taxonomy" id="563040"/>
    <lineage>
        <taxon>Bacteria</taxon>
        <taxon>Pseudomonadati</taxon>
        <taxon>Campylobacterota</taxon>
        <taxon>Epsilonproteobacteria</taxon>
        <taxon>Campylobacterales</taxon>
        <taxon>Sulfurimonadaceae</taxon>
        <taxon>Sulfurimonas</taxon>
    </lineage>
</organism>
<proteinExistence type="predicted"/>
<gene>
    <name evidence="2" type="ordered locus">Saut_1632</name>
</gene>
<evidence type="ECO:0000256" key="1">
    <source>
        <dbReference type="SAM" id="Phobius"/>
    </source>
</evidence>
<keyword evidence="1" id="KW-0472">Membrane</keyword>
<dbReference type="AlphaFoldDB" id="E0UPE9"/>
<keyword evidence="1" id="KW-0812">Transmembrane</keyword>
<evidence type="ECO:0000313" key="2">
    <source>
        <dbReference type="EMBL" id="ADN09679.1"/>
    </source>
</evidence>
<evidence type="ECO:0000313" key="3">
    <source>
        <dbReference type="Proteomes" id="UP000007803"/>
    </source>
</evidence>
<dbReference type="Proteomes" id="UP000007803">
    <property type="component" value="Chromosome"/>
</dbReference>
<dbReference type="HOGENOM" id="CLU_046111_0_0_7"/>